<accession>A0AAW2L0V9</accession>
<organism evidence="1">
    <name type="scientific">Sesamum radiatum</name>
    <name type="common">Black benniseed</name>
    <dbReference type="NCBI Taxonomy" id="300843"/>
    <lineage>
        <taxon>Eukaryota</taxon>
        <taxon>Viridiplantae</taxon>
        <taxon>Streptophyta</taxon>
        <taxon>Embryophyta</taxon>
        <taxon>Tracheophyta</taxon>
        <taxon>Spermatophyta</taxon>
        <taxon>Magnoliopsida</taxon>
        <taxon>eudicotyledons</taxon>
        <taxon>Gunneridae</taxon>
        <taxon>Pentapetalae</taxon>
        <taxon>asterids</taxon>
        <taxon>lamiids</taxon>
        <taxon>Lamiales</taxon>
        <taxon>Pedaliaceae</taxon>
        <taxon>Sesamum</taxon>
    </lineage>
</organism>
<proteinExistence type="predicted"/>
<comment type="caution">
    <text evidence="1">The sequence shown here is derived from an EMBL/GenBank/DDBJ whole genome shotgun (WGS) entry which is preliminary data.</text>
</comment>
<gene>
    <name evidence="1" type="ORF">Sradi_5701200</name>
</gene>
<dbReference type="AlphaFoldDB" id="A0AAW2L0V9"/>
<protein>
    <submittedName>
        <fullName evidence="1">Uncharacterized protein</fullName>
    </submittedName>
</protein>
<name>A0AAW2L0V9_SESRA</name>
<evidence type="ECO:0000313" key="1">
    <source>
        <dbReference type="EMBL" id="KAL0313019.1"/>
    </source>
</evidence>
<sequence length="104" mass="12106">MDPTIFFFPPNHAPLYSLQVDHRRCIHPHIQEWDEGQLREVFLNENVVHILSIPLSSLDAPNMLIWNFNKSGSFTMRIAYFVALLLRDRDKLCSSLPLIPTAFQ</sequence>
<reference evidence="1" key="1">
    <citation type="submission" date="2020-06" db="EMBL/GenBank/DDBJ databases">
        <authorList>
            <person name="Li T."/>
            <person name="Hu X."/>
            <person name="Zhang T."/>
            <person name="Song X."/>
            <person name="Zhang H."/>
            <person name="Dai N."/>
            <person name="Sheng W."/>
            <person name="Hou X."/>
            <person name="Wei L."/>
        </authorList>
    </citation>
    <scope>NUCLEOTIDE SEQUENCE</scope>
    <source>
        <strain evidence="1">G02</strain>
        <tissue evidence="1">Leaf</tissue>
    </source>
</reference>
<dbReference type="EMBL" id="JACGWJ010000026">
    <property type="protein sequence ID" value="KAL0313019.1"/>
    <property type="molecule type" value="Genomic_DNA"/>
</dbReference>
<reference evidence="1" key="2">
    <citation type="journal article" date="2024" name="Plant">
        <title>Genomic evolution and insights into agronomic trait innovations of Sesamum species.</title>
        <authorList>
            <person name="Miao H."/>
            <person name="Wang L."/>
            <person name="Qu L."/>
            <person name="Liu H."/>
            <person name="Sun Y."/>
            <person name="Le M."/>
            <person name="Wang Q."/>
            <person name="Wei S."/>
            <person name="Zheng Y."/>
            <person name="Lin W."/>
            <person name="Duan Y."/>
            <person name="Cao H."/>
            <person name="Xiong S."/>
            <person name="Wang X."/>
            <person name="Wei L."/>
            <person name="Li C."/>
            <person name="Ma Q."/>
            <person name="Ju M."/>
            <person name="Zhao R."/>
            <person name="Li G."/>
            <person name="Mu C."/>
            <person name="Tian Q."/>
            <person name="Mei H."/>
            <person name="Zhang T."/>
            <person name="Gao T."/>
            <person name="Zhang H."/>
        </authorList>
    </citation>
    <scope>NUCLEOTIDE SEQUENCE</scope>
    <source>
        <strain evidence="1">G02</strain>
    </source>
</reference>